<accession>A0A4C1V8H7</accession>
<evidence type="ECO:0000313" key="3">
    <source>
        <dbReference type="Proteomes" id="UP000299102"/>
    </source>
</evidence>
<gene>
    <name evidence="2" type="ORF">EVAR_19003_1</name>
</gene>
<name>A0A4C1V8H7_EUMVA</name>
<reference evidence="2 3" key="1">
    <citation type="journal article" date="2019" name="Commun. Biol.">
        <title>The bagworm genome reveals a unique fibroin gene that provides high tensile strength.</title>
        <authorList>
            <person name="Kono N."/>
            <person name="Nakamura H."/>
            <person name="Ohtoshi R."/>
            <person name="Tomita M."/>
            <person name="Numata K."/>
            <person name="Arakawa K."/>
        </authorList>
    </citation>
    <scope>NUCLEOTIDE SEQUENCE [LARGE SCALE GENOMIC DNA]</scope>
</reference>
<protein>
    <submittedName>
        <fullName evidence="2">Uncharacterized protein</fullName>
    </submittedName>
</protein>
<sequence>MCSLNSAQSFATRGARAAELVSARAGPAPRLNDGFPSSLRFQKYDDGRKKYVGVAGSTFRRRAQTLSKHLLQWLLATSNVHRLSGGMLVRKNPDKGIRKDHGSAELEVDSHSATPLRRQGPHPPTARAGLGRYRGGAPRALRGRDFLPRDTMPLEEIKLCSRVLNFRSCAGALFEFASDRARN</sequence>
<feature type="compositionally biased region" description="Low complexity" evidence="1">
    <location>
        <begin position="126"/>
        <end position="136"/>
    </location>
</feature>
<feature type="region of interest" description="Disordered" evidence="1">
    <location>
        <begin position="91"/>
        <end position="136"/>
    </location>
</feature>
<comment type="caution">
    <text evidence="2">The sequence shown here is derived from an EMBL/GenBank/DDBJ whole genome shotgun (WGS) entry which is preliminary data.</text>
</comment>
<dbReference type="AlphaFoldDB" id="A0A4C1V8H7"/>
<proteinExistence type="predicted"/>
<dbReference type="Proteomes" id="UP000299102">
    <property type="component" value="Unassembled WGS sequence"/>
</dbReference>
<evidence type="ECO:0000313" key="2">
    <source>
        <dbReference type="EMBL" id="GBP34612.1"/>
    </source>
</evidence>
<organism evidence="2 3">
    <name type="scientific">Eumeta variegata</name>
    <name type="common">Bagworm moth</name>
    <name type="synonym">Eumeta japonica</name>
    <dbReference type="NCBI Taxonomy" id="151549"/>
    <lineage>
        <taxon>Eukaryota</taxon>
        <taxon>Metazoa</taxon>
        <taxon>Ecdysozoa</taxon>
        <taxon>Arthropoda</taxon>
        <taxon>Hexapoda</taxon>
        <taxon>Insecta</taxon>
        <taxon>Pterygota</taxon>
        <taxon>Neoptera</taxon>
        <taxon>Endopterygota</taxon>
        <taxon>Lepidoptera</taxon>
        <taxon>Glossata</taxon>
        <taxon>Ditrysia</taxon>
        <taxon>Tineoidea</taxon>
        <taxon>Psychidae</taxon>
        <taxon>Oiketicinae</taxon>
        <taxon>Eumeta</taxon>
    </lineage>
</organism>
<keyword evidence="3" id="KW-1185">Reference proteome</keyword>
<evidence type="ECO:0000256" key="1">
    <source>
        <dbReference type="SAM" id="MobiDB-lite"/>
    </source>
</evidence>
<feature type="compositionally biased region" description="Basic and acidic residues" evidence="1">
    <location>
        <begin position="91"/>
        <end position="110"/>
    </location>
</feature>
<dbReference type="EMBL" id="BGZK01000291">
    <property type="protein sequence ID" value="GBP34612.1"/>
    <property type="molecule type" value="Genomic_DNA"/>
</dbReference>